<proteinExistence type="predicted"/>
<evidence type="ECO:0000313" key="3">
    <source>
        <dbReference type="EnsemblPlants" id="PNT67405"/>
    </source>
</evidence>
<protein>
    <submittedName>
        <fullName evidence="2 3">Uncharacterized protein</fullName>
    </submittedName>
</protein>
<evidence type="ECO:0000313" key="2">
    <source>
        <dbReference type="EMBL" id="PNT67405.1"/>
    </source>
</evidence>
<dbReference type="EnsemblPlants" id="PNT67405">
    <property type="protein sequence ID" value="PNT67405"/>
    <property type="gene ID" value="BRADI_3g27071v3"/>
</dbReference>
<evidence type="ECO:0000256" key="1">
    <source>
        <dbReference type="SAM" id="SignalP"/>
    </source>
</evidence>
<organism evidence="2">
    <name type="scientific">Brachypodium distachyon</name>
    <name type="common">Purple false brome</name>
    <name type="synonym">Trachynia distachya</name>
    <dbReference type="NCBI Taxonomy" id="15368"/>
    <lineage>
        <taxon>Eukaryota</taxon>
        <taxon>Viridiplantae</taxon>
        <taxon>Streptophyta</taxon>
        <taxon>Embryophyta</taxon>
        <taxon>Tracheophyta</taxon>
        <taxon>Spermatophyta</taxon>
        <taxon>Magnoliopsida</taxon>
        <taxon>Liliopsida</taxon>
        <taxon>Poales</taxon>
        <taxon>Poaceae</taxon>
        <taxon>BOP clade</taxon>
        <taxon>Pooideae</taxon>
        <taxon>Stipodae</taxon>
        <taxon>Brachypodieae</taxon>
        <taxon>Brachypodium</taxon>
    </lineage>
</organism>
<feature type="signal peptide" evidence="1">
    <location>
        <begin position="1"/>
        <end position="17"/>
    </location>
</feature>
<dbReference type="InParanoid" id="A0A2K2CZF2"/>
<dbReference type="EMBL" id="CM000882">
    <property type="protein sequence ID" value="PNT67405.1"/>
    <property type="molecule type" value="Genomic_DNA"/>
</dbReference>
<dbReference type="AlphaFoldDB" id="A0A2K2CZF2"/>
<name>A0A2K2CZF2_BRADI</name>
<evidence type="ECO:0000313" key="4">
    <source>
        <dbReference type="Proteomes" id="UP000008810"/>
    </source>
</evidence>
<reference evidence="3" key="3">
    <citation type="submission" date="2018-08" db="UniProtKB">
        <authorList>
            <consortium name="EnsemblPlants"/>
        </authorList>
    </citation>
    <scope>IDENTIFICATION</scope>
    <source>
        <strain evidence="3">cv. Bd21</strain>
    </source>
</reference>
<keyword evidence="4" id="KW-1185">Reference proteome</keyword>
<keyword evidence="1" id="KW-0732">Signal</keyword>
<reference evidence="2" key="2">
    <citation type="submission" date="2017-06" db="EMBL/GenBank/DDBJ databases">
        <title>WGS assembly of Brachypodium distachyon.</title>
        <authorList>
            <consortium name="The International Brachypodium Initiative"/>
            <person name="Lucas S."/>
            <person name="Harmon-Smith M."/>
            <person name="Lail K."/>
            <person name="Tice H."/>
            <person name="Grimwood J."/>
            <person name="Bruce D."/>
            <person name="Barry K."/>
            <person name="Shu S."/>
            <person name="Lindquist E."/>
            <person name="Wang M."/>
            <person name="Pitluck S."/>
            <person name="Vogel J.P."/>
            <person name="Garvin D.F."/>
            <person name="Mockler T.C."/>
            <person name="Schmutz J."/>
            <person name="Rokhsar D."/>
            <person name="Bevan M.W."/>
        </authorList>
    </citation>
    <scope>NUCLEOTIDE SEQUENCE</scope>
    <source>
        <strain evidence="2">Bd21</strain>
    </source>
</reference>
<accession>A0A2K2CZF2</accession>
<dbReference type="Proteomes" id="UP000008810">
    <property type="component" value="Chromosome 3"/>
</dbReference>
<feature type="chain" id="PRO_5036043291" evidence="1">
    <location>
        <begin position="18"/>
        <end position="85"/>
    </location>
</feature>
<dbReference type="Gramene" id="PNT67405">
    <property type="protein sequence ID" value="PNT67405"/>
    <property type="gene ID" value="BRADI_3g27071v3"/>
</dbReference>
<reference evidence="2 3" key="1">
    <citation type="journal article" date="2010" name="Nature">
        <title>Genome sequencing and analysis of the model grass Brachypodium distachyon.</title>
        <authorList>
            <consortium name="International Brachypodium Initiative"/>
        </authorList>
    </citation>
    <scope>NUCLEOTIDE SEQUENCE [LARGE SCALE GENOMIC DNA]</scope>
    <source>
        <strain evidence="2 3">Bd21</strain>
    </source>
</reference>
<gene>
    <name evidence="2" type="ORF">BRADI_3g27071v3</name>
</gene>
<sequence length="85" mass="9186">MAFGLLPLAVVLHQLQGCFVDVVSVLACGGLDLGACWYSQSSFFSKPATSDILEVLIMLCALFKMTLKMRLGIDPLISIAVPQLR</sequence>